<dbReference type="InterPro" id="IPR018294">
    <property type="entry name" value="ISPD_synthase_CS"/>
</dbReference>
<evidence type="ECO:0000256" key="2">
    <source>
        <dbReference type="ARBA" id="ARBA00022695"/>
    </source>
</evidence>
<proteinExistence type="predicted"/>
<reference evidence="3 4" key="1">
    <citation type="submission" date="2020-08" db="EMBL/GenBank/DDBJ databases">
        <title>Genome sequence of Nocardioides mesophilus KACC 16243T.</title>
        <authorList>
            <person name="Hyun D.-W."/>
            <person name="Bae J.-W."/>
        </authorList>
    </citation>
    <scope>NUCLEOTIDE SEQUENCE [LARGE SCALE GENOMIC DNA]</scope>
    <source>
        <strain evidence="3 4">KACC 16243</strain>
    </source>
</reference>
<dbReference type="SUPFAM" id="SSF53448">
    <property type="entry name" value="Nucleotide-diphospho-sugar transferases"/>
    <property type="match status" value="1"/>
</dbReference>
<organism evidence="3 4">
    <name type="scientific">Nocardioides mesophilus</name>
    <dbReference type="NCBI Taxonomy" id="433659"/>
    <lineage>
        <taxon>Bacteria</taxon>
        <taxon>Bacillati</taxon>
        <taxon>Actinomycetota</taxon>
        <taxon>Actinomycetes</taxon>
        <taxon>Propionibacteriales</taxon>
        <taxon>Nocardioidaceae</taxon>
        <taxon>Nocardioides</taxon>
    </lineage>
</organism>
<dbReference type="CDD" id="cd02516">
    <property type="entry name" value="CDP-ME_synthetase"/>
    <property type="match status" value="1"/>
</dbReference>
<dbReference type="PROSITE" id="PS01295">
    <property type="entry name" value="ISPD"/>
    <property type="match status" value="1"/>
</dbReference>
<keyword evidence="4" id="KW-1185">Reference proteome</keyword>
<evidence type="ECO:0000313" key="4">
    <source>
        <dbReference type="Proteomes" id="UP000515947"/>
    </source>
</evidence>
<evidence type="ECO:0000256" key="1">
    <source>
        <dbReference type="ARBA" id="ARBA00022679"/>
    </source>
</evidence>
<keyword evidence="2 3" id="KW-0548">Nucleotidyltransferase</keyword>
<dbReference type="AlphaFoldDB" id="A0A7G9REL2"/>
<name>A0A7G9REL2_9ACTN</name>
<dbReference type="InterPro" id="IPR034683">
    <property type="entry name" value="IspD/TarI"/>
</dbReference>
<dbReference type="InterPro" id="IPR029044">
    <property type="entry name" value="Nucleotide-diphossugar_trans"/>
</dbReference>
<dbReference type="Proteomes" id="UP000515947">
    <property type="component" value="Chromosome"/>
</dbReference>
<dbReference type="PANTHER" id="PTHR32125">
    <property type="entry name" value="2-C-METHYL-D-ERYTHRITOL 4-PHOSPHATE CYTIDYLYLTRANSFERASE, CHLOROPLASTIC"/>
    <property type="match status" value="1"/>
</dbReference>
<dbReference type="InterPro" id="IPR050088">
    <property type="entry name" value="IspD/TarI_cytidylyltransf_bact"/>
</dbReference>
<protein>
    <submittedName>
        <fullName evidence="3">2-C-methyl-D-erythritol 4-phosphate cytidylyltransferase</fullName>
    </submittedName>
</protein>
<dbReference type="GO" id="GO:0008299">
    <property type="term" value="P:isoprenoid biosynthetic process"/>
    <property type="evidence" value="ECO:0007669"/>
    <property type="project" value="InterPro"/>
</dbReference>
<dbReference type="GO" id="GO:0050518">
    <property type="term" value="F:2-C-methyl-D-erythritol 4-phosphate cytidylyltransferase activity"/>
    <property type="evidence" value="ECO:0007669"/>
    <property type="project" value="TreeGrafter"/>
</dbReference>
<dbReference type="RefSeq" id="WP_187579879.1">
    <property type="nucleotide sequence ID" value="NZ_CP060713.1"/>
</dbReference>
<dbReference type="PANTHER" id="PTHR32125:SF4">
    <property type="entry name" value="2-C-METHYL-D-ERYTHRITOL 4-PHOSPHATE CYTIDYLYLTRANSFERASE, CHLOROPLASTIC"/>
    <property type="match status" value="1"/>
</dbReference>
<accession>A0A7G9REL2</accession>
<evidence type="ECO:0000313" key="3">
    <source>
        <dbReference type="EMBL" id="QNN54037.1"/>
    </source>
</evidence>
<dbReference type="EMBL" id="CP060713">
    <property type="protein sequence ID" value="QNN54037.1"/>
    <property type="molecule type" value="Genomic_DNA"/>
</dbReference>
<dbReference type="Gene3D" id="3.90.550.10">
    <property type="entry name" value="Spore Coat Polysaccharide Biosynthesis Protein SpsA, Chain A"/>
    <property type="match status" value="1"/>
</dbReference>
<sequence>MSVDDAPFADAIILAAGSSTRMRGPDKLLLEFGGLPLIAWTLRAAARASNVRNIIVVAHADRASALRDEPWIREVEATVVVGGGRRQDSVASGVEASQAEVVLIHDGARPLVNPELFDSVALAARAHGAAVPVVAVPESMRRLVDGKIVEIVDKTGLFRSQTPHGARRELLLEAYAHLDPRGPETFIDETSLVQSAGFVVSTVVGDPTNLKLTLPGDEKLAFAILEGRARADEVPPSVSV</sequence>
<keyword evidence="1 3" id="KW-0808">Transferase</keyword>
<gene>
    <name evidence="3" type="ORF">H9L09_06565</name>
</gene>
<dbReference type="Pfam" id="PF01128">
    <property type="entry name" value="IspD"/>
    <property type="match status" value="1"/>
</dbReference>
<dbReference type="KEGG" id="nmes:H9L09_06565"/>